<reference evidence="3 4" key="1">
    <citation type="submission" date="2017-02" db="EMBL/GenBank/DDBJ databases">
        <title>The new phylogeny of genus Mycobacterium.</title>
        <authorList>
            <person name="Tortoli E."/>
            <person name="Trovato A."/>
            <person name="Cirillo D.M."/>
        </authorList>
    </citation>
    <scope>NUCLEOTIDE SEQUENCE [LARGE SCALE GENOMIC DNA]</scope>
    <source>
        <strain evidence="3 4">DSM 45145</strain>
    </source>
</reference>
<keyword evidence="4" id="KW-1185">Reference proteome</keyword>
<dbReference type="Pfam" id="PF04760">
    <property type="entry name" value="IF2_N"/>
    <property type="match status" value="1"/>
</dbReference>
<accession>A0A7I7PCU6</accession>
<name>A0A7I7PCU6_9MYCO</name>
<organism evidence="2 5">
    <name type="scientific">Mycobacterium noviomagense</name>
    <dbReference type="NCBI Taxonomy" id="459858"/>
    <lineage>
        <taxon>Bacteria</taxon>
        <taxon>Bacillati</taxon>
        <taxon>Actinomycetota</taxon>
        <taxon>Actinomycetes</taxon>
        <taxon>Mycobacteriales</taxon>
        <taxon>Mycobacteriaceae</taxon>
        <taxon>Mycobacterium</taxon>
    </lineage>
</organism>
<gene>
    <name evidence="3" type="ORF">BST37_06780</name>
    <name evidence="2" type="ORF">MNVI_17510</name>
</gene>
<dbReference type="RefSeq" id="WP_083086902.1">
    <property type="nucleotide sequence ID" value="NZ_AP022583.1"/>
</dbReference>
<dbReference type="OrthoDB" id="9811804at2"/>
<sequence length="245" mass="27490">MKLNPPRRQKLRVHELAREFGWTSRQLLDELRRRGEFVKSAANTLEAPVVRAIRRDFAAVGGPSDLETAVTRELYGRSAEPHAADESGDSFAAALARAKSKSVPKKAKSRTPQWRSAILQAILDEVIVPRRPEHLDKPHGTYFSWELKQAEEMNAQWAAARLNGLGCDDSEVIGWIRLSGGERPQLAVDLFQGGVSPEEAQLRLGYGGRIDPRRPTLYQRLRDGHMSRSEIIAAVREWHRNNSAG</sequence>
<evidence type="ECO:0000313" key="3">
    <source>
        <dbReference type="EMBL" id="ORB16589.1"/>
    </source>
</evidence>
<feature type="domain" description="Translation initiation factor IF-2 N-terminal" evidence="1">
    <location>
        <begin position="10"/>
        <end position="57"/>
    </location>
</feature>
<evidence type="ECO:0000313" key="4">
    <source>
        <dbReference type="Proteomes" id="UP000192374"/>
    </source>
</evidence>
<dbReference type="Gene3D" id="1.10.10.2480">
    <property type="match status" value="1"/>
</dbReference>
<dbReference type="Proteomes" id="UP000192374">
    <property type="component" value="Unassembled WGS sequence"/>
</dbReference>
<dbReference type="Proteomes" id="UP000466894">
    <property type="component" value="Chromosome"/>
</dbReference>
<dbReference type="InterPro" id="IPR006847">
    <property type="entry name" value="IF2_N"/>
</dbReference>
<reference evidence="2" key="3">
    <citation type="submission" date="2020-02" db="EMBL/GenBank/DDBJ databases">
        <authorList>
            <person name="Matsumoto Y."/>
            <person name="Motooka D."/>
            <person name="Nakamura S."/>
        </authorList>
    </citation>
    <scope>NUCLEOTIDE SEQUENCE</scope>
    <source>
        <strain evidence="2">JCM 16367</strain>
    </source>
</reference>
<protein>
    <recommendedName>
        <fullName evidence="1">Translation initiation factor IF-2 N-terminal domain-containing protein</fullName>
    </recommendedName>
</protein>
<dbReference type="KEGG" id="mnv:MNVI_17510"/>
<evidence type="ECO:0000259" key="1">
    <source>
        <dbReference type="Pfam" id="PF04760"/>
    </source>
</evidence>
<dbReference type="EMBL" id="AP022583">
    <property type="protein sequence ID" value="BBY06433.1"/>
    <property type="molecule type" value="Genomic_DNA"/>
</dbReference>
<dbReference type="EMBL" id="MVIC01000007">
    <property type="protein sequence ID" value="ORB16589.1"/>
    <property type="molecule type" value="Genomic_DNA"/>
</dbReference>
<evidence type="ECO:0000313" key="2">
    <source>
        <dbReference type="EMBL" id="BBY06433.1"/>
    </source>
</evidence>
<proteinExistence type="predicted"/>
<dbReference type="AlphaFoldDB" id="A0A7I7PCU6"/>
<evidence type="ECO:0000313" key="5">
    <source>
        <dbReference type="Proteomes" id="UP000466894"/>
    </source>
</evidence>
<reference evidence="2 5" key="2">
    <citation type="journal article" date="2019" name="Emerg. Microbes Infect.">
        <title>Comprehensive subspecies identification of 175 nontuberculous mycobacteria species based on 7547 genomic profiles.</title>
        <authorList>
            <person name="Matsumoto Y."/>
            <person name="Kinjo T."/>
            <person name="Motooka D."/>
            <person name="Nabeya D."/>
            <person name="Jung N."/>
            <person name="Uechi K."/>
            <person name="Horii T."/>
            <person name="Iida T."/>
            <person name="Fujita J."/>
            <person name="Nakamura S."/>
        </authorList>
    </citation>
    <scope>NUCLEOTIDE SEQUENCE [LARGE SCALE GENOMIC DNA]</scope>
    <source>
        <strain evidence="2 5">JCM 16367</strain>
    </source>
</reference>